<dbReference type="EMBL" id="FUYC01000002">
    <property type="protein sequence ID" value="SKA73601.1"/>
    <property type="molecule type" value="Genomic_DNA"/>
</dbReference>
<dbReference type="PANTHER" id="PTHR35812:SF1">
    <property type="entry name" value="LIPOPROTEIN"/>
    <property type="match status" value="1"/>
</dbReference>
<dbReference type="InterPro" id="IPR011460">
    <property type="entry name" value="Lcl_C"/>
</dbReference>
<proteinExistence type="predicted"/>
<evidence type="ECO:0000313" key="3">
    <source>
        <dbReference type="Proteomes" id="UP000190027"/>
    </source>
</evidence>
<sequence length="330" mass="36718">MTASRIKPLATGQQHCYDVHGDPLPCAGSGQDAEFVTGQSRPDPRFILSSPDNDQKFPGVLDQLTGLEWTRNAAPFTFPLNLDEAREVCAGLNPPGTAPERAWRLPNRHELFSLLHFDTANPALAPDHPFENVASLAFWTSTPWARDPDYFWYVQLSGGRMFFHRRDSFAMVWPVRGNSGVLPVTGAAEAPLTGVQWPEPRFAVAENGPVQDLGTGLLWTPRANLGSPCLWSEALQRIETLNHDRHLGVDRWRLPSIRELESLTHAGHHDPALPPDHPFEQWQEAYWSSTTSAFETDWAMCLYLHKGAVGVGYKPGPEPFAVWPCADPAD</sequence>
<feature type="domain" description="Lcl C-terminal" evidence="1">
    <location>
        <begin position="60"/>
        <end position="176"/>
    </location>
</feature>
<evidence type="ECO:0000313" key="2">
    <source>
        <dbReference type="EMBL" id="SKA73601.1"/>
    </source>
</evidence>
<reference evidence="2 3" key="1">
    <citation type="submission" date="2017-02" db="EMBL/GenBank/DDBJ databases">
        <authorList>
            <person name="Peterson S.W."/>
        </authorList>
    </citation>
    <scope>NUCLEOTIDE SEQUENCE [LARGE SCALE GENOMIC DNA]</scope>
    <source>
        <strain evidence="2 3">DSM 16080</strain>
    </source>
</reference>
<dbReference type="OrthoDB" id="9793251at2"/>
<dbReference type="AlphaFoldDB" id="A0A1T4WA67"/>
<dbReference type="RefSeq" id="WP_078716083.1">
    <property type="nucleotide sequence ID" value="NZ_FUYC01000002.1"/>
</dbReference>
<evidence type="ECO:0000259" key="1">
    <source>
        <dbReference type="Pfam" id="PF07603"/>
    </source>
</evidence>
<dbReference type="STRING" id="1121449.SAMN02745704_00497"/>
<feature type="domain" description="Lcl C-terminal" evidence="1">
    <location>
        <begin position="210"/>
        <end position="324"/>
    </location>
</feature>
<dbReference type="Proteomes" id="UP000190027">
    <property type="component" value="Unassembled WGS sequence"/>
</dbReference>
<organism evidence="2 3">
    <name type="scientific">Paucidesulfovibrio gracilis DSM 16080</name>
    <dbReference type="NCBI Taxonomy" id="1121449"/>
    <lineage>
        <taxon>Bacteria</taxon>
        <taxon>Pseudomonadati</taxon>
        <taxon>Thermodesulfobacteriota</taxon>
        <taxon>Desulfovibrionia</taxon>
        <taxon>Desulfovibrionales</taxon>
        <taxon>Desulfovibrionaceae</taxon>
        <taxon>Paucidesulfovibrio</taxon>
    </lineage>
</organism>
<name>A0A1T4WA67_9BACT</name>
<keyword evidence="3" id="KW-1185">Reference proteome</keyword>
<dbReference type="PANTHER" id="PTHR35812">
    <property type="entry name" value="LIPOPROTEIN"/>
    <property type="match status" value="1"/>
</dbReference>
<protein>
    <recommendedName>
        <fullName evidence="1">Lcl C-terminal domain-containing protein</fullName>
    </recommendedName>
</protein>
<dbReference type="Pfam" id="PF07603">
    <property type="entry name" value="Lcl_C"/>
    <property type="match status" value="2"/>
</dbReference>
<gene>
    <name evidence="2" type="ORF">SAMN02745704_00497</name>
</gene>
<accession>A0A1T4WA67</accession>